<evidence type="ECO:0000313" key="2">
    <source>
        <dbReference type="EMBL" id="CAH3167414.1"/>
    </source>
</evidence>
<keyword evidence="3" id="KW-1185">Reference proteome</keyword>
<feature type="compositionally biased region" description="Polar residues" evidence="1">
    <location>
        <begin position="112"/>
        <end position="123"/>
    </location>
</feature>
<organism evidence="2 3">
    <name type="scientific">Porites lobata</name>
    <dbReference type="NCBI Taxonomy" id="104759"/>
    <lineage>
        <taxon>Eukaryota</taxon>
        <taxon>Metazoa</taxon>
        <taxon>Cnidaria</taxon>
        <taxon>Anthozoa</taxon>
        <taxon>Hexacorallia</taxon>
        <taxon>Scleractinia</taxon>
        <taxon>Fungiina</taxon>
        <taxon>Poritidae</taxon>
        <taxon>Porites</taxon>
    </lineage>
</organism>
<feature type="compositionally biased region" description="Basic and acidic residues" evidence="1">
    <location>
        <begin position="17"/>
        <end position="29"/>
    </location>
</feature>
<feature type="compositionally biased region" description="Basic residues" evidence="1">
    <location>
        <begin position="88"/>
        <end position="106"/>
    </location>
</feature>
<dbReference type="PANTHER" id="PTHR46601:SF1">
    <property type="entry name" value="ADF-H DOMAIN-CONTAINING PROTEIN"/>
    <property type="match status" value="1"/>
</dbReference>
<dbReference type="PANTHER" id="PTHR46601">
    <property type="entry name" value="ULP_PROTEASE DOMAIN-CONTAINING PROTEIN"/>
    <property type="match status" value="1"/>
</dbReference>
<protein>
    <submittedName>
        <fullName evidence="2">Uncharacterized protein</fullName>
    </submittedName>
</protein>
<dbReference type="Proteomes" id="UP001159405">
    <property type="component" value="Unassembled WGS sequence"/>
</dbReference>
<comment type="caution">
    <text evidence="2">The sequence shown here is derived from an EMBL/GenBank/DDBJ whole genome shotgun (WGS) entry which is preliminary data.</text>
</comment>
<reference evidence="2 3" key="1">
    <citation type="submission" date="2022-05" db="EMBL/GenBank/DDBJ databases">
        <authorList>
            <consortium name="Genoscope - CEA"/>
            <person name="William W."/>
        </authorList>
    </citation>
    <scope>NUCLEOTIDE SEQUENCE [LARGE SCALE GENOMIC DNA]</scope>
</reference>
<proteinExistence type="predicted"/>
<feature type="compositionally biased region" description="Basic and acidic residues" evidence="1">
    <location>
        <begin position="46"/>
        <end position="87"/>
    </location>
</feature>
<accession>A0ABN8QMQ4</accession>
<feature type="region of interest" description="Disordered" evidence="1">
    <location>
        <begin position="46"/>
        <end position="150"/>
    </location>
</feature>
<feature type="region of interest" description="Disordered" evidence="1">
    <location>
        <begin position="1"/>
        <end position="29"/>
    </location>
</feature>
<evidence type="ECO:0000313" key="3">
    <source>
        <dbReference type="Proteomes" id="UP001159405"/>
    </source>
</evidence>
<evidence type="ECO:0000256" key="1">
    <source>
        <dbReference type="SAM" id="MobiDB-lite"/>
    </source>
</evidence>
<sequence>MEKTKDINATPLSRKKAAQERKKEEKRELDRAYYLQNREKKIAQFVERRRAKGELSKRPARTRTETKKTERKEKVKKQRELSREKLEQKRKKIRQQTRERVRKYRERKLQNGEEQTTEETSASGVGDGFQNRTSKKRATDKVKETLPSTPKKKAEVIETLASSPRTRNVLTKRGLIRYPEEQKEISTLRALASDISEGLNVVKHSGSTEKRAAFRAFTSLAFGENIKKTRSRKSLGKLVNTNEKSISKAIKTRESILKGDLASWLYTKRKLRQDAIAEEDSKKIFNFWANNASRPTGDKKDETSSEGSLRWSRYDYVSTGKFLANGQEKKKIALVQKETSPSELFKYFKELLGSYPYHSFMARWQRDQLDNLLENLPLGHVVCVHDYSEGYACRQQDETQSEYFDVAKVSLHVTILHRHATEAKDGVTSTEEEPHLIKEHLFVISDDPVQDQDSVHKVQNLIHSYLANDVGCNIIKMHEFTDGCAAQYKSRHCIGDLSCSLADFGFHVVRNYFETSHAKGEQDAAGSHVKQKVSQAVLRRTTTIKSAKSMHEYLEQNFTQRAASSFNARANAVQLKRRVFFYVPAEGEGAVDRNRQGRKFKEARGIRKWHCVKSLPQQEKVLVRYRSCYCDNCIVEDEENCANKAWLDDWKEVSICRDGSVAATRQATETSILDHDTAGHIADLAVKGSTVAIAADDDPMYDFFLLKVTCEGVKELDSDYTDDYNFTALKGRQVLKGNFYLRDNIHDMTFTLDEKRTAVVYAATVRHICRELPGKKKGRKTIYKLPLKENEEIIASL</sequence>
<name>A0ABN8QMQ4_9CNID</name>
<gene>
    <name evidence="2" type="ORF">PLOB_00008672</name>
</gene>
<dbReference type="EMBL" id="CALNXK010000140">
    <property type="protein sequence ID" value="CAH3167414.1"/>
    <property type="molecule type" value="Genomic_DNA"/>
</dbReference>